<evidence type="ECO:0000313" key="2">
    <source>
        <dbReference type="Proteomes" id="UP000765509"/>
    </source>
</evidence>
<dbReference type="Proteomes" id="UP000765509">
    <property type="component" value="Unassembled WGS sequence"/>
</dbReference>
<evidence type="ECO:0000313" key="1">
    <source>
        <dbReference type="EMBL" id="MBW0522293.1"/>
    </source>
</evidence>
<protein>
    <submittedName>
        <fullName evidence="1">Uncharacterized protein</fullName>
    </submittedName>
</protein>
<accession>A0A9Q3HZ41</accession>
<organism evidence="1 2">
    <name type="scientific">Austropuccinia psidii MF-1</name>
    <dbReference type="NCBI Taxonomy" id="1389203"/>
    <lineage>
        <taxon>Eukaryota</taxon>
        <taxon>Fungi</taxon>
        <taxon>Dikarya</taxon>
        <taxon>Basidiomycota</taxon>
        <taxon>Pucciniomycotina</taxon>
        <taxon>Pucciniomycetes</taxon>
        <taxon>Pucciniales</taxon>
        <taxon>Sphaerophragmiaceae</taxon>
        <taxon>Austropuccinia</taxon>
    </lineage>
</organism>
<sequence length="174" mass="19987">MNNMNTNMPLMMILQQGQDQAEEQEMRRECEEEMPLWEVQMRAEDQQRSDQMHLYMMAMLSKMTGIPLDKPPAHFQNTSGSDEASYPIAESPLEVHGPLLQSLCDEMAYLTEEKAKMLNQIRNAKAHTSVQTKEICEFTKAMKAKDAILAQLKQCYLKELEAIEQVLPSVLTFD</sequence>
<reference evidence="1" key="1">
    <citation type="submission" date="2021-03" db="EMBL/GenBank/DDBJ databases">
        <title>Draft genome sequence of rust myrtle Austropuccinia psidii MF-1, a brazilian biotype.</title>
        <authorList>
            <person name="Quecine M.C."/>
            <person name="Pachon D.M.R."/>
            <person name="Bonatelli M.L."/>
            <person name="Correr F.H."/>
            <person name="Franceschini L.M."/>
            <person name="Leite T.F."/>
            <person name="Margarido G.R.A."/>
            <person name="Almeida C.A."/>
            <person name="Ferrarezi J.A."/>
            <person name="Labate C.A."/>
        </authorList>
    </citation>
    <scope>NUCLEOTIDE SEQUENCE</scope>
    <source>
        <strain evidence="1">MF-1</strain>
    </source>
</reference>
<dbReference type="EMBL" id="AVOT02029449">
    <property type="protein sequence ID" value="MBW0522293.1"/>
    <property type="molecule type" value="Genomic_DNA"/>
</dbReference>
<keyword evidence="2" id="KW-1185">Reference proteome</keyword>
<gene>
    <name evidence="1" type="ORF">O181_062008</name>
</gene>
<comment type="caution">
    <text evidence="1">The sequence shown here is derived from an EMBL/GenBank/DDBJ whole genome shotgun (WGS) entry which is preliminary data.</text>
</comment>
<name>A0A9Q3HZ41_9BASI</name>
<proteinExistence type="predicted"/>
<dbReference type="AlphaFoldDB" id="A0A9Q3HZ41"/>